<dbReference type="Proteomes" id="UP000054783">
    <property type="component" value="Unassembled WGS sequence"/>
</dbReference>
<gene>
    <name evidence="1" type="ORF">T12_2577</name>
</gene>
<dbReference type="EMBL" id="JYDQ01000008">
    <property type="protein sequence ID" value="KRY22639.1"/>
    <property type="molecule type" value="Genomic_DNA"/>
</dbReference>
<organism evidence="1 2">
    <name type="scientific">Trichinella patagoniensis</name>
    <dbReference type="NCBI Taxonomy" id="990121"/>
    <lineage>
        <taxon>Eukaryota</taxon>
        <taxon>Metazoa</taxon>
        <taxon>Ecdysozoa</taxon>
        <taxon>Nematoda</taxon>
        <taxon>Enoplea</taxon>
        <taxon>Dorylaimia</taxon>
        <taxon>Trichinellida</taxon>
        <taxon>Trichinellidae</taxon>
        <taxon>Trichinella</taxon>
    </lineage>
</organism>
<proteinExistence type="predicted"/>
<evidence type="ECO:0000313" key="2">
    <source>
        <dbReference type="Proteomes" id="UP000054783"/>
    </source>
</evidence>
<name>A0A0V1ACU5_9BILA</name>
<accession>A0A0V1ACU5</accession>
<dbReference type="AlphaFoldDB" id="A0A0V1ACU5"/>
<evidence type="ECO:0000313" key="1">
    <source>
        <dbReference type="EMBL" id="KRY22639.1"/>
    </source>
</evidence>
<keyword evidence="2" id="KW-1185">Reference proteome</keyword>
<sequence length="62" mass="7400">MDSTKNVAYDAFYRLRFVKFMKQITDFNAARYYAHFEIKLRSLVIFLGSNTTTRQIELQILT</sequence>
<reference evidence="1 2" key="1">
    <citation type="submission" date="2015-01" db="EMBL/GenBank/DDBJ databases">
        <title>Evolution of Trichinella species and genotypes.</title>
        <authorList>
            <person name="Korhonen P.K."/>
            <person name="Edoardo P."/>
            <person name="Giuseppe L.R."/>
            <person name="Gasser R.B."/>
        </authorList>
    </citation>
    <scope>NUCLEOTIDE SEQUENCE [LARGE SCALE GENOMIC DNA]</scope>
    <source>
        <strain evidence="1">ISS2496</strain>
    </source>
</reference>
<comment type="caution">
    <text evidence="1">The sequence shown here is derived from an EMBL/GenBank/DDBJ whole genome shotgun (WGS) entry which is preliminary data.</text>
</comment>
<protein>
    <submittedName>
        <fullName evidence="1">Uncharacterized protein</fullName>
    </submittedName>
</protein>